<dbReference type="GO" id="GO:0016787">
    <property type="term" value="F:hydrolase activity"/>
    <property type="evidence" value="ECO:0007669"/>
    <property type="project" value="InterPro"/>
</dbReference>
<accession>A0A919G4G0</accession>
<dbReference type="InterPro" id="IPR029058">
    <property type="entry name" value="AB_hydrolase_fold"/>
</dbReference>
<proteinExistence type="predicted"/>
<evidence type="ECO:0000256" key="1">
    <source>
        <dbReference type="SAM" id="MobiDB-lite"/>
    </source>
</evidence>
<feature type="domain" description="Alpha/beta hydrolase fold-3" evidence="2">
    <location>
        <begin position="15"/>
        <end position="50"/>
    </location>
</feature>
<protein>
    <recommendedName>
        <fullName evidence="2">Alpha/beta hydrolase fold-3 domain-containing protein</fullName>
    </recommendedName>
</protein>
<feature type="compositionally biased region" description="Basic and acidic residues" evidence="1">
    <location>
        <begin position="40"/>
        <end position="51"/>
    </location>
</feature>
<dbReference type="Pfam" id="PF07859">
    <property type="entry name" value="Abhydrolase_3"/>
    <property type="match status" value="1"/>
</dbReference>
<feature type="compositionally biased region" description="Polar residues" evidence="1">
    <location>
        <begin position="1"/>
        <end position="10"/>
    </location>
</feature>
<gene>
    <name evidence="3" type="ORF">GCM10017772_38110</name>
</gene>
<organism evidence="3 4">
    <name type="scientific">Promicromonospora soli</name>
    <dbReference type="NCBI Taxonomy" id="2035533"/>
    <lineage>
        <taxon>Bacteria</taxon>
        <taxon>Bacillati</taxon>
        <taxon>Actinomycetota</taxon>
        <taxon>Actinomycetes</taxon>
        <taxon>Micrococcales</taxon>
        <taxon>Promicromonosporaceae</taxon>
        <taxon>Promicromonospora</taxon>
    </lineage>
</organism>
<name>A0A919G4G0_9MICO</name>
<evidence type="ECO:0000259" key="2">
    <source>
        <dbReference type="Pfam" id="PF07859"/>
    </source>
</evidence>
<dbReference type="RefSeq" id="WP_373301717.1">
    <property type="nucleotide sequence ID" value="NZ_BNAS01000006.1"/>
</dbReference>
<reference evidence="3" key="2">
    <citation type="submission" date="2020-09" db="EMBL/GenBank/DDBJ databases">
        <authorList>
            <person name="Sun Q."/>
            <person name="Zhou Y."/>
        </authorList>
    </citation>
    <scope>NUCLEOTIDE SEQUENCE</scope>
    <source>
        <strain evidence="3">CGMCC 4.7398</strain>
    </source>
</reference>
<dbReference type="AlphaFoldDB" id="A0A919G4G0"/>
<comment type="caution">
    <text evidence="3">The sequence shown here is derived from an EMBL/GenBank/DDBJ whole genome shotgun (WGS) entry which is preliminary data.</text>
</comment>
<sequence>MIAAGTSGSLRQGLGDRDAFRDEDTTYAIKLSRAGVPVEFHPHPGMPHEFDSIAFRGRRSRASRHRQNPSTEVDPTQDRARSS</sequence>
<dbReference type="InterPro" id="IPR013094">
    <property type="entry name" value="AB_hydrolase_3"/>
</dbReference>
<dbReference type="Proteomes" id="UP000627369">
    <property type="component" value="Unassembled WGS sequence"/>
</dbReference>
<evidence type="ECO:0000313" key="4">
    <source>
        <dbReference type="Proteomes" id="UP000627369"/>
    </source>
</evidence>
<feature type="region of interest" description="Disordered" evidence="1">
    <location>
        <begin position="1"/>
        <end position="22"/>
    </location>
</feature>
<feature type="compositionally biased region" description="Basic residues" evidence="1">
    <location>
        <begin position="56"/>
        <end position="67"/>
    </location>
</feature>
<keyword evidence="4" id="KW-1185">Reference proteome</keyword>
<dbReference type="SUPFAM" id="SSF53474">
    <property type="entry name" value="alpha/beta-Hydrolases"/>
    <property type="match status" value="1"/>
</dbReference>
<dbReference type="Gene3D" id="3.40.50.1820">
    <property type="entry name" value="alpha/beta hydrolase"/>
    <property type="match status" value="1"/>
</dbReference>
<evidence type="ECO:0000313" key="3">
    <source>
        <dbReference type="EMBL" id="GHH77343.1"/>
    </source>
</evidence>
<dbReference type="EMBL" id="BNAS01000006">
    <property type="protein sequence ID" value="GHH77343.1"/>
    <property type="molecule type" value="Genomic_DNA"/>
</dbReference>
<reference evidence="3" key="1">
    <citation type="journal article" date="2014" name="Int. J. Syst. Evol. Microbiol.">
        <title>Complete genome sequence of Corynebacterium casei LMG S-19264T (=DSM 44701T), isolated from a smear-ripened cheese.</title>
        <authorList>
            <consortium name="US DOE Joint Genome Institute (JGI-PGF)"/>
            <person name="Walter F."/>
            <person name="Albersmeier A."/>
            <person name="Kalinowski J."/>
            <person name="Ruckert C."/>
        </authorList>
    </citation>
    <scope>NUCLEOTIDE SEQUENCE</scope>
    <source>
        <strain evidence="3">CGMCC 4.7398</strain>
    </source>
</reference>
<feature type="region of interest" description="Disordered" evidence="1">
    <location>
        <begin position="37"/>
        <end position="83"/>
    </location>
</feature>